<reference evidence="2 3" key="1">
    <citation type="journal article" date="2015" name="Genome Biol. Evol.">
        <title>Comparative Genomics of a Bacterivorous Green Alga Reveals Evolutionary Causalities and Consequences of Phago-Mixotrophic Mode of Nutrition.</title>
        <authorList>
            <person name="Burns J.A."/>
            <person name="Paasch A."/>
            <person name="Narechania A."/>
            <person name="Kim E."/>
        </authorList>
    </citation>
    <scope>NUCLEOTIDE SEQUENCE [LARGE SCALE GENOMIC DNA]</scope>
    <source>
        <strain evidence="2 3">PLY_AMNH</strain>
    </source>
</reference>
<dbReference type="EMBL" id="LGRX02035288">
    <property type="protein sequence ID" value="KAK3235450.1"/>
    <property type="molecule type" value="Genomic_DNA"/>
</dbReference>
<feature type="compositionally biased region" description="Acidic residues" evidence="1">
    <location>
        <begin position="61"/>
        <end position="70"/>
    </location>
</feature>
<feature type="compositionally biased region" description="Basic and acidic residues" evidence="1">
    <location>
        <begin position="22"/>
        <end position="31"/>
    </location>
</feature>
<feature type="compositionally biased region" description="Polar residues" evidence="1">
    <location>
        <begin position="78"/>
        <end position="91"/>
    </location>
</feature>
<organism evidence="2 3">
    <name type="scientific">Cymbomonas tetramitiformis</name>
    <dbReference type="NCBI Taxonomy" id="36881"/>
    <lineage>
        <taxon>Eukaryota</taxon>
        <taxon>Viridiplantae</taxon>
        <taxon>Chlorophyta</taxon>
        <taxon>Pyramimonadophyceae</taxon>
        <taxon>Pyramimonadales</taxon>
        <taxon>Pyramimonadaceae</taxon>
        <taxon>Cymbomonas</taxon>
    </lineage>
</organism>
<evidence type="ECO:0000256" key="1">
    <source>
        <dbReference type="SAM" id="MobiDB-lite"/>
    </source>
</evidence>
<feature type="compositionally biased region" description="Pro residues" evidence="1">
    <location>
        <begin position="36"/>
        <end position="59"/>
    </location>
</feature>
<dbReference type="Proteomes" id="UP001190700">
    <property type="component" value="Unassembled WGS sequence"/>
</dbReference>
<dbReference type="AlphaFoldDB" id="A0AAE0EQT9"/>
<accession>A0AAE0EQT9</accession>
<sequence length="112" mass="11967">MPSDTEGGAAPTAIPPRKQARYRQEKQEVCRYRVVPLPPALQDPDPPVPDSPPYSPPPYTSDDEAEDATDDFGIGEPSISSTNGLPTTSQLQCDCPVDMLHAGRVVPPPQSG</sequence>
<protein>
    <submittedName>
        <fullName evidence="2">Uncharacterized protein</fullName>
    </submittedName>
</protein>
<name>A0AAE0EQT9_9CHLO</name>
<keyword evidence="3" id="KW-1185">Reference proteome</keyword>
<comment type="caution">
    <text evidence="2">The sequence shown here is derived from an EMBL/GenBank/DDBJ whole genome shotgun (WGS) entry which is preliminary data.</text>
</comment>
<proteinExistence type="predicted"/>
<evidence type="ECO:0000313" key="2">
    <source>
        <dbReference type="EMBL" id="KAK3235450.1"/>
    </source>
</evidence>
<gene>
    <name evidence="2" type="ORF">CYMTET_54343</name>
</gene>
<feature type="region of interest" description="Disordered" evidence="1">
    <location>
        <begin position="1"/>
        <end position="91"/>
    </location>
</feature>
<evidence type="ECO:0000313" key="3">
    <source>
        <dbReference type="Proteomes" id="UP001190700"/>
    </source>
</evidence>